<dbReference type="OrthoDB" id="9135761at2"/>
<dbReference type="EMBL" id="FPBL01000003">
    <property type="protein sequence ID" value="SFU52091.1"/>
    <property type="molecule type" value="Genomic_DNA"/>
</dbReference>
<dbReference type="Proteomes" id="UP000183926">
    <property type="component" value="Unassembled WGS sequence"/>
</dbReference>
<gene>
    <name evidence="2" type="ORF">SAMN05216339_103183</name>
</gene>
<accession>A0A1I7GUJ8</accession>
<sequence length="184" mass="21514">MVDLAKLAESLSESITKFLAEMHSRHESSESERDSRLAGRLDSLRRLDLKHDELLWRTVLAEDRASFLEEIFEQQESIVQMLVKIWKFRLEITEARSKSEGMLEGHDTQKTIQAKKGARGKIAKDPKQTEKAFVYGCWQNWRNNPGSYKGKAAFARDMLDKCQHLESQKKIEDWCREWERNAIT</sequence>
<name>A0A1I7GUJ8_9PROT</name>
<dbReference type="RefSeq" id="WP_074927766.1">
    <property type="nucleotide sequence ID" value="NZ_FPBL01000003.1"/>
</dbReference>
<protein>
    <submittedName>
        <fullName evidence="2">Uncharacterized protein</fullName>
    </submittedName>
</protein>
<reference evidence="2 3" key="1">
    <citation type="submission" date="2016-10" db="EMBL/GenBank/DDBJ databases">
        <authorList>
            <person name="de Groot N.N."/>
        </authorList>
    </citation>
    <scope>NUCLEOTIDE SEQUENCE [LARGE SCALE GENOMIC DNA]</scope>
    <source>
        <strain evidence="2 3">Nm24</strain>
    </source>
</reference>
<evidence type="ECO:0000313" key="2">
    <source>
        <dbReference type="EMBL" id="SFU52091.1"/>
    </source>
</evidence>
<evidence type="ECO:0000313" key="3">
    <source>
        <dbReference type="Proteomes" id="UP000183926"/>
    </source>
</evidence>
<proteinExistence type="predicted"/>
<feature type="region of interest" description="Disordered" evidence="1">
    <location>
        <begin position="101"/>
        <end position="123"/>
    </location>
</feature>
<organism evidence="2 3">
    <name type="scientific">Nitrosomonas eutropha</name>
    <dbReference type="NCBI Taxonomy" id="916"/>
    <lineage>
        <taxon>Bacteria</taxon>
        <taxon>Pseudomonadati</taxon>
        <taxon>Pseudomonadota</taxon>
        <taxon>Betaproteobacteria</taxon>
        <taxon>Nitrosomonadales</taxon>
        <taxon>Nitrosomonadaceae</taxon>
        <taxon>Nitrosomonas</taxon>
    </lineage>
</organism>
<dbReference type="AlphaFoldDB" id="A0A1I7GUJ8"/>
<evidence type="ECO:0000256" key="1">
    <source>
        <dbReference type="SAM" id="MobiDB-lite"/>
    </source>
</evidence>